<evidence type="ECO:0000256" key="3">
    <source>
        <dbReference type="ARBA" id="ARBA00022553"/>
    </source>
</evidence>
<keyword evidence="12" id="KW-1185">Reference proteome</keyword>
<dbReference type="Gene3D" id="1.20.5.1930">
    <property type="match status" value="1"/>
</dbReference>
<evidence type="ECO:0000256" key="1">
    <source>
        <dbReference type="ARBA" id="ARBA00000085"/>
    </source>
</evidence>
<gene>
    <name evidence="11" type="ORF">KZC51_12010</name>
</gene>
<dbReference type="EMBL" id="JAHWXN010000001">
    <property type="protein sequence ID" value="MCK2036860.1"/>
    <property type="molecule type" value="Genomic_DNA"/>
</dbReference>
<dbReference type="Proteomes" id="UP001300096">
    <property type="component" value="Unassembled WGS sequence"/>
</dbReference>
<protein>
    <recommendedName>
        <fullName evidence="2">histidine kinase</fullName>
        <ecNumber evidence="2">2.7.13.3</ecNumber>
    </recommendedName>
</protein>
<keyword evidence="9" id="KW-1133">Transmembrane helix</keyword>
<keyword evidence="8" id="KW-0902">Two-component regulatory system</keyword>
<keyword evidence="7" id="KW-0067">ATP-binding</keyword>
<dbReference type="PANTHER" id="PTHR24421:SF10">
    <property type="entry name" value="NITRATE_NITRITE SENSOR PROTEIN NARQ"/>
    <property type="match status" value="1"/>
</dbReference>
<evidence type="ECO:0000313" key="11">
    <source>
        <dbReference type="EMBL" id="MCK2036860.1"/>
    </source>
</evidence>
<dbReference type="InterPro" id="IPR011712">
    <property type="entry name" value="Sig_transdc_His_kin_sub3_dim/P"/>
</dbReference>
<dbReference type="Gene3D" id="3.30.565.10">
    <property type="entry name" value="Histidine kinase-like ATPase, C-terminal domain"/>
    <property type="match status" value="1"/>
</dbReference>
<feature type="transmembrane region" description="Helical" evidence="9">
    <location>
        <begin position="100"/>
        <end position="117"/>
    </location>
</feature>
<evidence type="ECO:0000256" key="2">
    <source>
        <dbReference type="ARBA" id="ARBA00012438"/>
    </source>
</evidence>
<reference evidence="11 12" key="1">
    <citation type="submission" date="2021-06" db="EMBL/GenBank/DDBJ databases">
        <title>Genome-based taxonomic framework of Microbacterium strains isolated from marine environment, the description of four new species and reclassification of four preexisting species.</title>
        <authorList>
            <person name="Lee S.D."/>
            <person name="Kim S.-M."/>
            <person name="Byeon Y.-S."/>
            <person name="Yang H.L."/>
            <person name="Kim I.S."/>
        </authorList>
    </citation>
    <scope>NUCLEOTIDE SEQUENCE [LARGE SCALE GENOMIC DNA]</scope>
    <source>
        <strain evidence="11 12">SSW1-49</strain>
    </source>
</reference>
<evidence type="ECO:0000256" key="6">
    <source>
        <dbReference type="ARBA" id="ARBA00022777"/>
    </source>
</evidence>
<feature type="transmembrane region" description="Helical" evidence="9">
    <location>
        <begin position="61"/>
        <end position="94"/>
    </location>
</feature>
<dbReference type="GO" id="GO:0016301">
    <property type="term" value="F:kinase activity"/>
    <property type="evidence" value="ECO:0007669"/>
    <property type="project" value="UniProtKB-KW"/>
</dbReference>
<evidence type="ECO:0000256" key="9">
    <source>
        <dbReference type="SAM" id="Phobius"/>
    </source>
</evidence>
<sequence length="387" mass="40935">MLSSRDPEIARRVRDVIVVVVIVAFAVLPIPDDLYRARGLLVIPALLPAGVMLVRRKWPLLALAVSLLCALLIATAGTIAPSALVAAAVGAFAVVDQRGRLIGLIAVASAALVAYLSNGVALGGDLFDSTAFQFVVLILLGGALGDATRSRREVVSAITERAERAEQGRDEEARRRVAEERVRIARDLHDVVAHQISVISLNAGVASSALETRPERAREALTTIRSASRTVLTDIGGLMALLRADDADDAEDARSLRPQSGLAELDALIARFTAVGLHVEVDRERTAVALSPASDHVAYLALLEGLTNAHKHGADAAVFVSIGTDADALVLTLVNARREAPSDRAVSGHGLRGLRERVTAVRGQVSTDDAGGRFVLSVRIPTERSSR</sequence>
<keyword evidence="4" id="KW-0808">Transferase</keyword>
<keyword evidence="9" id="KW-0812">Transmembrane</keyword>
<name>A0ABT0FFL3_9MICO</name>
<proteinExistence type="predicted"/>
<dbReference type="Pfam" id="PF07730">
    <property type="entry name" value="HisKA_3"/>
    <property type="match status" value="1"/>
</dbReference>
<accession>A0ABT0FFL3</accession>
<dbReference type="SUPFAM" id="SSF55874">
    <property type="entry name" value="ATPase domain of HSP90 chaperone/DNA topoisomerase II/histidine kinase"/>
    <property type="match status" value="1"/>
</dbReference>
<keyword evidence="3" id="KW-0597">Phosphoprotein</keyword>
<evidence type="ECO:0000256" key="5">
    <source>
        <dbReference type="ARBA" id="ARBA00022741"/>
    </source>
</evidence>
<evidence type="ECO:0000256" key="7">
    <source>
        <dbReference type="ARBA" id="ARBA00022840"/>
    </source>
</evidence>
<organism evidence="11 12">
    <name type="scientific">Microbacterium croceum</name>
    <dbReference type="NCBI Taxonomy" id="2851645"/>
    <lineage>
        <taxon>Bacteria</taxon>
        <taxon>Bacillati</taxon>
        <taxon>Actinomycetota</taxon>
        <taxon>Actinomycetes</taxon>
        <taxon>Micrococcales</taxon>
        <taxon>Microbacteriaceae</taxon>
        <taxon>Microbacterium</taxon>
    </lineage>
</organism>
<dbReference type="EC" id="2.7.13.3" evidence="2"/>
<evidence type="ECO:0000259" key="10">
    <source>
        <dbReference type="Pfam" id="PF07730"/>
    </source>
</evidence>
<dbReference type="RefSeq" id="WP_247630192.1">
    <property type="nucleotide sequence ID" value="NZ_JAHWXN010000001.1"/>
</dbReference>
<dbReference type="InterPro" id="IPR036890">
    <property type="entry name" value="HATPase_C_sf"/>
</dbReference>
<feature type="transmembrane region" description="Helical" evidence="9">
    <location>
        <begin position="12"/>
        <end position="31"/>
    </location>
</feature>
<keyword evidence="6 11" id="KW-0418">Kinase</keyword>
<evidence type="ECO:0000313" key="12">
    <source>
        <dbReference type="Proteomes" id="UP001300096"/>
    </source>
</evidence>
<evidence type="ECO:0000256" key="8">
    <source>
        <dbReference type="ARBA" id="ARBA00023012"/>
    </source>
</evidence>
<keyword evidence="5" id="KW-0547">Nucleotide-binding</keyword>
<evidence type="ECO:0000256" key="4">
    <source>
        <dbReference type="ARBA" id="ARBA00022679"/>
    </source>
</evidence>
<dbReference type="InterPro" id="IPR050482">
    <property type="entry name" value="Sensor_HK_TwoCompSys"/>
</dbReference>
<dbReference type="CDD" id="cd16917">
    <property type="entry name" value="HATPase_UhpB-NarQ-NarX-like"/>
    <property type="match status" value="1"/>
</dbReference>
<feature type="domain" description="Signal transduction histidine kinase subgroup 3 dimerisation and phosphoacceptor" evidence="10">
    <location>
        <begin position="180"/>
        <end position="245"/>
    </location>
</feature>
<keyword evidence="9" id="KW-0472">Membrane</keyword>
<dbReference type="PANTHER" id="PTHR24421">
    <property type="entry name" value="NITRATE/NITRITE SENSOR PROTEIN NARX-RELATED"/>
    <property type="match status" value="1"/>
</dbReference>
<comment type="catalytic activity">
    <reaction evidence="1">
        <text>ATP + protein L-histidine = ADP + protein N-phospho-L-histidine.</text>
        <dbReference type="EC" id="2.7.13.3"/>
    </reaction>
</comment>
<comment type="caution">
    <text evidence="11">The sequence shown here is derived from an EMBL/GenBank/DDBJ whole genome shotgun (WGS) entry which is preliminary data.</text>
</comment>